<accession>Q5BRU2</accession>
<feature type="non-terminal residue" evidence="1">
    <location>
        <position position="1"/>
    </location>
</feature>
<sequence length="72" mass="7683">NNLSITNSSTSYLTACFCPSPVSAYFTTIAVATTTTCIKCHAKIICSVARQRKKSTTTIITCSSFIPKSNLA</sequence>
<reference evidence="1" key="1">
    <citation type="submission" date="2005-01" db="EMBL/GenBank/DDBJ databases">
        <authorList>
            <person name="Han Z."/>
        </authorList>
    </citation>
    <scope>NUCLEOTIDE SEQUENCE</scope>
</reference>
<protein>
    <submittedName>
        <fullName evidence="1">SJCHGC07364 protein</fullName>
    </submittedName>
</protein>
<dbReference type="AlphaFoldDB" id="Q5BRU2"/>
<reference evidence="1" key="2">
    <citation type="journal article" date="2006" name="PLoS Pathog.">
        <title>New perspectives on host-parasite interplay by comparative transcriptomic and proteomic analyses of Schistosoma japonicum.</title>
        <authorList>
            <person name="Liu F."/>
            <person name="Lu J."/>
            <person name="Hu W."/>
            <person name="Wang S.Y."/>
            <person name="Cui S.J."/>
            <person name="Chi M."/>
            <person name="Yan Q."/>
            <person name="Wang X.R."/>
            <person name="Song H.D."/>
            <person name="Xu X.N."/>
            <person name="Wang J.J."/>
            <person name="Zhang X.L."/>
            <person name="Zhang X."/>
            <person name="Wang Z.Q."/>
            <person name="Xue C.L."/>
            <person name="Brindley P.J."/>
            <person name="McManus D.P."/>
            <person name="Yang P.Y."/>
            <person name="Feng Z."/>
            <person name="Chen Z."/>
            <person name="Han Z.G."/>
        </authorList>
    </citation>
    <scope>NUCLEOTIDE SEQUENCE</scope>
</reference>
<name>Q5BRU2_SCHJA</name>
<dbReference type="EMBL" id="AY915522">
    <property type="protein sequence ID" value="AAX30743.2"/>
    <property type="molecule type" value="mRNA"/>
</dbReference>
<proteinExistence type="evidence at transcript level"/>
<evidence type="ECO:0000313" key="1">
    <source>
        <dbReference type="EMBL" id="AAX30743.2"/>
    </source>
</evidence>
<organism evidence="1">
    <name type="scientific">Schistosoma japonicum</name>
    <name type="common">Blood fluke</name>
    <dbReference type="NCBI Taxonomy" id="6182"/>
    <lineage>
        <taxon>Eukaryota</taxon>
        <taxon>Metazoa</taxon>
        <taxon>Spiralia</taxon>
        <taxon>Lophotrochozoa</taxon>
        <taxon>Platyhelminthes</taxon>
        <taxon>Trematoda</taxon>
        <taxon>Digenea</taxon>
        <taxon>Strigeidida</taxon>
        <taxon>Schistosomatoidea</taxon>
        <taxon>Schistosomatidae</taxon>
        <taxon>Schistosoma</taxon>
    </lineage>
</organism>